<dbReference type="PROSITE" id="PS51257">
    <property type="entry name" value="PROKAR_LIPOPROTEIN"/>
    <property type="match status" value="1"/>
</dbReference>
<evidence type="ECO:0000256" key="3">
    <source>
        <dbReference type="ARBA" id="ARBA00022729"/>
    </source>
</evidence>
<evidence type="ECO:0000256" key="6">
    <source>
        <dbReference type="SAM" id="SignalP"/>
    </source>
</evidence>
<dbReference type="RefSeq" id="WP_126703087.1">
    <property type="nucleotide sequence ID" value="NZ_CP034593.1"/>
</dbReference>
<feature type="chain" id="PRO_5039627159" evidence="6">
    <location>
        <begin position="27"/>
        <end position="284"/>
    </location>
</feature>
<dbReference type="KEGG" id="flh:EJ997_01915"/>
<comment type="subcellular location">
    <subcellularLocation>
        <location evidence="1">Cell envelope</location>
    </subcellularLocation>
</comment>
<feature type="domain" description="Solute-binding protein family 3/N-terminal" evidence="7">
    <location>
        <begin position="36"/>
        <end position="261"/>
    </location>
</feature>
<feature type="region of interest" description="Disordered" evidence="5">
    <location>
        <begin position="264"/>
        <end position="284"/>
    </location>
</feature>
<protein>
    <submittedName>
        <fullName evidence="8">Transporter substrate-binding domain-containing protein</fullName>
    </submittedName>
</protein>
<name>A0A3S9PVB5_9ACTO</name>
<dbReference type="Pfam" id="PF00497">
    <property type="entry name" value="SBP_bac_3"/>
    <property type="match status" value="1"/>
</dbReference>
<organism evidence="8 9">
    <name type="scientific">Flaviflexus ciconiae</name>
    <dbReference type="NCBI Taxonomy" id="2496867"/>
    <lineage>
        <taxon>Bacteria</taxon>
        <taxon>Bacillati</taxon>
        <taxon>Actinomycetota</taxon>
        <taxon>Actinomycetes</taxon>
        <taxon>Actinomycetales</taxon>
        <taxon>Actinomycetaceae</taxon>
        <taxon>Flaviflexus</taxon>
    </lineage>
</organism>
<dbReference type="InterPro" id="IPR001638">
    <property type="entry name" value="Solute-binding_3/MltF_N"/>
</dbReference>
<gene>
    <name evidence="8" type="ORF">EJ997_01915</name>
</gene>
<dbReference type="PANTHER" id="PTHR35936:SF19">
    <property type="entry name" value="AMINO-ACID-BINDING PROTEIN YXEM-RELATED"/>
    <property type="match status" value="1"/>
</dbReference>
<dbReference type="Proteomes" id="UP000280344">
    <property type="component" value="Chromosome"/>
</dbReference>
<dbReference type="AlphaFoldDB" id="A0A3S9PVB5"/>
<evidence type="ECO:0000313" key="8">
    <source>
        <dbReference type="EMBL" id="AZQ76278.1"/>
    </source>
</evidence>
<evidence type="ECO:0000256" key="5">
    <source>
        <dbReference type="SAM" id="MobiDB-lite"/>
    </source>
</evidence>
<dbReference type="SMART" id="SM00062">
    <property type="entry name" value="PBPb"/>
    <property type="match status" value="1"/>
</dbReference>
<evidence type="ECO:0000256" key="4">
    <source>
        <dbReference type="RuleBase" id="RU003744"/>
    </source>
</evidence>
<dbReference type="EMBL" id="CP034593">
    <property type="protein sequence ID" value="AZQ76278.1"/>
    <property type="molecule type" value="Genomic_DNA"/>
</dbReference>
<dbReference type="PANTHER" id="PTHR35936">
    <property type="entry name" value="MEMBRANE-BOUND LYTIC MUREIN TRANSGLYCOSYLASE F"/>
    <property type="match status" value="1"/>
</dbReference>
<dbReference type="SUPFAM" id="SSF53850">
    <property type="entry name" value="Periplasmic binding protein-like II"/>
    <property type="match status" value="1"/>
</dbReference>
<dbReference type="GO" id="GO:0030313">
    <property type="term" value="C:cell envelope"/>
    <property type="evidence" value="ECO:0007669"/>
    <property type="project" value="UniProtKB-SubCell"/>
</dbReference>
<dbReference type="PROSITE" id="PS01039">
    <property type="entry name" value="SBP_BACTERIAL_3"/>
    <property type="match status" value="1"/>
</dbReference>
<dbReference type="OrthoDB" id="9814902at2"/>
<evidence type="ECO:0000256" key="2">
    <source>
        <dbReference type="ARBA" id="ARBA00010333"/>
    </source>
</evidence>
<reference evidence="8 9" key="1">
    <citation type="submission" date="2018-12" db="EMBL/GenBank/DDBJ databases">
        <title>Complete genome sequence of Flaviflexus sp. H23T48.</title>
        <authorList>
            <person name="Bae J.-W."/>
            <person name="Lee J.-Y."/>
        </authorList>
    </citation>
    <scope>NUCLEOTIDE SEQUENCE [LARGE SCALE GENOMIC DNA]</scope>
    <source>
        <strain evidence="8 9">H23T48</strain>
    </source>
</reference>
<evidence type="ECO:0000256" key="1">
    <source>
        <dbReference type="ARBA" id="ARBA00004196"/>
    </source>
</evidence>
<keyword evidence="3 6" id="KW-0732">Signal</keyword>
<proteinExistence type="inferred from homology"/>
<dbReference type="Gene3D" id="3.40.190.10">
    <property type="entry name" value="Periplasmic binding protein-like II"/>
    <property type="match status" value="2"/>
</dbReference>
<accession>A0A3S9PVB5</accession>
<comment type="similarity">
    <text evidence="2 4">Belongs to the bacterial solute-binding protein 3 family.</text>
</comment>
<evidence type="ECO:0000313" key="9">
    <source>
        <dbReference type="Proteomes" id="UP000280344"/>
    </source>
</evidence>
<keyword evidence="9" id="KW-1185">Reference proteome</keyword>
<evidence type="ECO:0000259" key="7">
    <source>
        <dbReference type="SMART" id="SM00062"/>
    </source>
</evidence>
<dbReference type="InterPro" id="IPR018313">
    <property type="entry name" value="SBP_3_CS"/>
</dbReference>
<feature type="signal peptide" evidence="6">
    <location>
        <begin position="1"/>
        <end position="26"/>
    </location>
</feature>
<sequence>MVRTTKNLSRLAAAGAALMLTLSACGGGDDGADSNVIVVGGTGTSFPHSFLEDGELTGFDTDVITEAAERAGYTVEFQTMDFPGLMGSVSSGRIDTTGTNLTWTEERSETYVFTRAYAYGGVVLSTGGDNDAIQTADDLAGKVIATGAGSTNETATLAWIEETGNGATVRAYDGPQQARTDTQLGRTDGYASPISSISAMIAVQDVDVRIVSEFLTFEQTRFPFADTERGRQLAADISGALDEMEEDGTLTDISAKYFDDDLTVPTEDHMVPDPYSGTFPGGAE</sequence>